<dbReference type="GO" id="GO:0005524">
    <property type="term" value="F:ATP binding"/>
    <property type="evidence" value="ECO:0007669"/>
    <property type="project" value="UniProtKB-KW"/>
</dbReference>
<reference evidence="4" key="1">
    <citation type="submission" date="2022-02" db="EMBL/GenBank/DDBJ databases">
        <authorList>
            <person name="Liu D.D."/>
        </authorList>
    </citation>
    <scope>NUCLEOTIDE SEQUENCE</scope>
</reference>
<keyword evidence="4" id="KW-0346">Stress response</keyword>
<proteinExistence type="evidence at transcript level"/>
<evidence type="ECO:0000256" key="3">
    <source>
        <dbReference type="ARBA" id="ARBA00022840"/>
    </source>
</evidence>
<dbReference type="Pfam" id="PF00012">
    <property type="entry name" value="HSP70"/>
    <property type="match status" value="1"/>
</dbReference>
<dbReference type="AlphaFoldDB" id="A0AAU0MV74"/>
<keyword evidence="2" id="KW-0547">Nucleotide-binding</keyword>
<dbReference type="CDD" id="cd10229">
    <property type="entry name" value="ASKHA_NBD_HSP70_HSPA12"/>
    <property type="match status" value="1"/>
</dbReference>
<dbReference type="PANTHER" id="PTHR14187">
    <property type="entry name" value="ALPHA KINASE/ELONGATION FACTOR 2 KINASE"/>
    <property type="match status" value="1"/>
</dbReference>
<protein>
    <submittedName>
        <fullName evidence="4">Heat shock protein family A member 12 variant X13</fullName>
    </submittedName>
</protein>
<dbReference type="EMBL" id="OM803173">
    <property type="protein sequence ID" value="WOS59952.1"/>
    <property type="molecule type" value="mRNA"/>
</dbReference>
<dbReference type="InterPro" id="IPR043129">
    <property type="entry name" value="ATPase_NBD"/>
</dbReference>
<dbReference type="Gene3D" id="3.30.420.40">
    <property type="match status" value="1"/>
</dbReference>
<evidence type="ECO:0000313" key="4">
    <source>
        <dbReference type="EMBL" id="WOS59952.1"/>
    </source>
</evidence>
<evidence type="ECO:0000256" key="1">
    <source>
        <dbReference type="ARBA" id="ARBA00007381"/>
    </source>
</evidence>
<evidence type="ECO:0000256" key="2">
    <source>
        <dbReference type="ARBA" id="ARBA00022741"/>
    </source>
</evidence>
<dbReference type="GO" id="GO:0140662">
    <property type="term" value="F:ATP-dependent protein folding chaperone"/>
    <property type="evidence" value="ECO:0007669"/>
    <property type="project" value="InterPro"/>
</dbReference>
<gene>
    <name evidence="4" type="primary">HSPA12</name>
</gene>
<dbReference type="SUPFAM" id="SSF53067">
    <property type="entry name" value="Actin-like ATPase domain"/>
    <property type="match status" value="2"/>
</dbReference>
<dbReference type="PANTHER" id="PTHR14187:SF5">
    <property type="entry name" value="HEAT SHOCK 70 KDA PROTEIN 12A"/>
    <property type="match status" value="1"/>
</dbReference>
<keyword evidence="3" id="KW-0067">ATP-binding</keyword>
<accession>A0AAU0MV74</accession>
<dbReference type="InterPro" id="IPR013126">
    <property type="entry name" value="Hsp_70_fam"/>
</dbReference>
<organism evidence="4">
    <name type="scientific">Urechis unicinctus</name>
    <name type="common">Fat innkeeper worm</name>
    <name type="synonym">Chinese penis fish</name>
    <dbReference type="NCBI Taxonomy" id="6432"/>
    <lineage>
        <taxon>Eukaryota</taxon>
        <taxon>Metazoa</taxon>
        <taxon>Spiralia</taxon>
        <taxon>Lophotrochozoa</taxon>
        <taxon>Annelida</taxon>
        <taxon>Polychaeta</taxon>
        <taxon>Echiura</taxon>
        <taxon>Xenopneusta</taxon>
        <taxon>Urechidae</taxon>
        <taxon>Urechis</taxon>
    </lineage>
</organism>
<sequence length="411" mass="45452">MAEAGSQLTDQFSRLNTDYTVVVAIDFGTTYSGYSFSFKSSPSDIFTRTNWGEKDGIPSIRKTPTCVLTDYQNTFVAIGFDAQKKYRMLTPDEAQYYRFYSEFKMKLHSEKSLSKDTLIEDQTGYKAPAIDIFAMVLGEMKTMMLATQGGINLQLIRWVITVPAIWTDSAKQFMKEAAVKAGLVDNIDSGKLLIALEPEAASICCQQLPLADFEMSGANSSTLAVGSQYLVLDAGGGTLDITAHKVLPDNNLEELYFANGGPLGSVRVNDNMLCLLDRIFQHKFVEIYRRKNPGDYNSLVNALEAAKKGFRPHEDRKTTISLTMGMSEVYEEEFGQKLSKSISTEYTSRGVKIQNGLLCIPHDVMASVFQNVVGDIMSHVEGLLGMKALRGVTTILMVGGFSHCEVLQARN</sequence>
<name>A0AAU0MV74_UREUN</name>
<comment type="similarity">
    <text evidence="1">Belongs to the heat shock protein 70 family.</text>
</comment>